<keyword evidence="2" id="KW-0479">Metal-binding</keyword>
<dbReference type="SUPFAM" id="SSF51197">
    <property type="entry name" value="Clavaminate synthase-like"/>
    <property type="match status" value="1"/>
</dbReference>
<dbReference type="InterPro" id="IPR051559">
    <property type="entry name" value="HIF_prolyl_hydroxylases"/>
</dbReference>
<dbReference type="Gene3D" id="2.60.120.620">
    <property type="entry name" value="q2cbj1_9rhob like domain"/>
    <property type="match status" value="1"/>
</dbReference>
<dbReference type="RefSeq" id="XP_005818766.1">
    <property type="nucleotide sequence ID" value="XM_005818709.1"/>
</dbReference>
<dbReference type="GO" id="GO:0071456">
    <property type="term" value="P:cellular response to hypoxia"/>
    <property type="evidence" value="ECO:0007669"/>
    <property type="project" value="TreeGrafter"/>
</dbReference>
<comment type="cofactor">
    <cofactor evidence="1">
        <name>L-ascorbate</name>
        <dbReference type="ChEBI" id="CHEBI:38290"/>
    </cofactor>
</comment>
<keyword evidence="5" id="KW-0560">Oxidoreductase</keyword>
<evidence type="ECO:0000256" key="4">
    <source>
        <dbReference type="ARBA" id="ARBA00022964"/>
    </source>
</evidence>
<dbReference type="OrthoDB" id="76265at2759"/>
<evidence type="ECO:0000313" key="8">
    <source>
        <dbReference type="EMBL" id="EKX31786.1"/>
    </source>
</evidence>
<evidence type="ECO:0000256" key="5">
    <source>
        <dbReference type="ARBA" id="ARBA00023002"/>
    </source>
</evidence>
<dbReference type="SMART" id="SM00702">
    <property type="entry name" value="P4Hc"/>
    <property type="match status" value="1"/>
</dbReference>
<dbReference type="STRING" id="905079.L1I6D9"/>
<reference evidence="10" key="2">
    <citation type="submission" date="2012-11" db="EMBL/GenBank/DDBJ databases">
        <authorList>
            <person name="Kuo A."/>
            <person name="Curtis B.A."/>
            <person name="Tanifuji G."/>
            <person name="Burki F."/>
            <person name="Gruber A."/>
            <person name="Irimia M."/>
            <person name="Maruyama S."/>
            <person name="Arias M.C."/>
            <person name="Ball S.G."/>
            <person name="Gile G.H."/>
            <person name="Hirakawa Y."/>
            <person name="Hopkins J.F."/>
            <person name="Rensing S.A."/>
            <person name="Schmutz J."/>
            <person name="Symeonidi A."/>
            <person name="Elias M."/>
            <person name="Eveleigh R.J."/>
            <person name="Herman E.K."/>
            <person name="Klute M.J."/>
            <person name="Nakayama T."/>
            <person name="Obornik M."/>
            <person name="Reyes-Prieto A."/>
            <person name="Armbrust E.V."/>
            <person name="Aves S.J."/>
            <person name="Beiko R.G."/>
            <person name="Coutinho P."/>
            <person name="Dacks J.B."/>
            <person name="Durnford D.G."/>
            <person name="Fast N.M."/>
            <person name="Green B.R."/>
            <person name="Grisdale C."/>
            <person name="Hempe F."/>
            <person name="Henrissat B."/>
            <person name="Hoppner M.P."/>
            <person name="Ishida K.-I."/>
            <person name="Kim E."/>
            <person name="Koreny L."/>
            <person name="Kroth P.G."/>
            <person name="Liu Y."/>
            <person name="Malik S.-B."/>
            <person name="Maier U.G."/>
            <person name="McRose D."/>
            <person name="Mock T."/>
            <person name="Neilson J.A."/>
            <person name="Onodera N.T."/>
            <person name="Poole A.M."/>
            <person name="Pritham E.J."/>
            <person name="Richards T.A."/>
            <person name="Rocap G."/>
            <person name="Roy S.W."/>
            <person name="Sarai C."/>
            <person name="Schaack S."/>
            <person name="Shirato S."/>
            <person name="Slamovits C.H."/>
            <person name="Spencer D.F."/>
            <person name="Suzuki S."/>
            <person name="Worden A.Z."/>
            <person name="Zauner S."/>
            <person name="Barry K."/>
            <person name="Bell C."/>
            <person name="Bharti A.K."/>
            <person name="Crow J.A."/>
            <person name="Grimwood J."/>
            <person name="Kramer R."/>
            <person name="Lindquist E."/>
            <person name="Lucas S."/>
            <person name="Salamov A."/>
            <person name="McFadden G.I."/>
            <person name="Lane C.E."/>
            <person name="Keeling P.J."/>
            <person name="Gray M.W."/>
            <person name="Grigoriev I.V."/>
            <person name="Archibald J.M."/>
        </authorList>
    </citation>
    <scope>NUCLEOTIDE SEQUENCE</scope>
    <source>
        <strain evidence="10">CCMP2712</strain>
    </source>
</reference>
<reference evidence="8 10" key="1">
    <citation type="journal article" date="2012" name="Nature">
        <title>Algal genomes reveal evolutionary mosaicism and the fate of nucleomorphs.</title>
        <authorList>
            <consortium name="DOE Joint Genome Institute"/>
            <person name="Curtis B.A."/>
            <person name="Tanifuji G."/>
            <person name="Burki F."/>
            <person name="Gruber A."/>
            <person name="Irimia M."/>
            <person name="Maruyama S."/>
            <person name="Arias M.C."/>
            <person name="Ball S.G."/>
            <person name="Gile G.H."/>
            <person name="Hirakawa Y."/>
            <person name="Hopkins J.F."/>
            <person name="Kuo A."/>
            <person name="Rensing S.A."/>
            <person name="Schmutz J."/>
            <person name="Symeonidi A."/>
            <person name="Elias M."/>
            <person name="Eveleigh R.J."/>
            <person name="Herman E.K."/>
            <person name="Klute M.J."/>
            <person name="Nakayama T."/>
            <person name="Obornik M."/>
            <person name="Reyes-Prieto A."/>
            <person name="Armbrust E.V."/>
            <person name="Aves S.J."/>
            <person name="Beiko R.G."/>
            <person name="Coutinho P."/>
            <person name="Dacks J.B."/>
            <person name="Durnford D.G."/>
            <person name="Fast N.M."/>
            <person name="Green B.R."/>
            <person name="Grisdale C.J."/>
            <person name="Hempel F."/>
            <person name="Henrissat B."/>
            <person name="Hoppner M.P."/>
            <person name="Ishida K."/>
            <person name="Kim E."/>
            <person name="Koreny L."/>
            <person name="Kroth P.G."/>
            <person name="Liu Y."/>
            <person name="Malik S.B."/>
            <person name="Maier U.G."/>
            <person name="McRose D."/>
            <person name="Mock T."/>
            <person name="Neilson J.A."/>
            <person name="Onodera N.T."/>
            <person name="Poole A.M."/>
            <person name="Pritham E.J."/>
            <person name="Richards T.A."/>
            <person name="Rocap G."/>
            <person name="Roy S.W."/>
            <person name="Sarai C."/>
            <person name="Schaack S."/>
            <person name="Shirato S."/>
            <person name="Slamovits C.H."/>
            <person name="Spencer D.F."/>
            <person name="Suzuki S."/>
            <person name="Worden A.Z."/>
            <person name="Zauner S."/>
            <person name="Barry K."/>
            <person name="Bell C."/>
            <person name="Bharti A.K."/>
            <person name="Crow J.A."/>
            <person name="Grimwood J."/>
            <person name="Kramer R."/>
            <person name="Lindquist E."/>
            <person name="Lucas S."/>
            <person name="Salamov A."/>
            <person name="McFadden G.I."/>
            <person name="Lane C.E."/>
            <person name="Keeling P.J."/>
            <person name="Gray M.W."/>
            <person name="Grigoriev I.V."/>
            <person name="Archibald J.M."/>
        </authorList>
    </citation>
    <scope>NUCLEOTIDE SEQUENCE</scope>
    <source>
        <strain evidence="8 10">CCMP2712</strain>
    </source>
</reference>
<dbReference type="KEGG" id="gtt:GUITHDRAFT_122030"/>
<keyword evidence="3" id="KW-0847">Vitamin C</keyword>
<dbReference type="HOGENOM" id="CLU_774891_0_0_1"/>
<name>L1I6D9_GUITC</name>
<dbReference type="PANTHER" id="PTHR12907:SF26">
    <property type="entry name" value="HIF PROLYL HYDROXYLASE, ISOFORM C"/>
    <property type="match status" value="1"/>
</dbReference>
<evidence type="ECO:0000256" key="2">
    <source>
        <dbReference type="ARBA" id="ARBA00022723"/>
    </source>
</evidence>
<dbReference type="PANTHER" id="PTHR12907">
    <property type="entry name" value="EGL NINE HOMOLOG-RELATED"/>
    <property type="match status" value="1"/>
</dbReference>
<dbReference type="OMA" id="RCALSIW"/>
<evidence type="ECO:0000313" key="9">
    <source>
        <dbReference type="EnsemblProtists" id="EKX31786"/>
    </source>
</evidence>
<dbReference type="InterPro" id="IPR006620">
    <property type="entry name" value="Pro_4_hyd_alph"/>
</dbReference>
<dbReference type="GO" id="GO:0031418">
    <property type="term" value="F:L-ascorbic acid binding"/>
    <property type="evidence" value="ECO:0007669"/>
    <property type="project" value="UniProtKB-KW"/>
</dbReference>
<feature type="domain" description="Fe2OG dioxygenase" evidence="7">
    <location>
        <begin position="171"/>
        <end position="266"/>
    </location>
</feature>
<dbReference type="Proteomes" id="UP000011087">
    <property type="component" value="Unassembled WGS sequence"/>
</dbReference>
<dbReference type="Pfam" id="PF13640">
    <property type="entry name" value="2OG-FeII_Oxy_3"/>
    <property type="match status" value="1"/>
</dbReference>
<evidence type="ECO:0000256" key="6">
    <source>
        <dbReference type="ARBA" id="ARBA00023004"/>
    </source>
</evidence>
<dbReference type="AlphaFoldDB" id="L1I6D9"/>
<evidence type="ECO:0000256" key="3">
    <source>
        <dbReference type="ARBA" id="ARBA00022896"/>
    </source>
</evidence>
<keyword evidence="6" id="KW-0408">Iron</keyword>
<organism evidence="8">
    <name type="scientific">Guillardia theta (strain CCMP2712)</name>
    <name type="common">Cryptophyte</name>
    <dbReference type="NCBI Taxonomy" id="905079"/>
    <lineage>
        <taxon>Eukaryota</taxon>
        <taxon>Cryptophyceae</taxon>
        <taxon>Pyrenomonadales</taxon>
        <taxon>Geminigeraceae</taxon>
        <taxon>Guillardia</taxon>
    </lineage>
</organism>
<keyword evidence="10" id="KW-1185">Reference proteome</keyword>
<dbReference type="EMBL" id="JH993237">
    <property type="protein sequence ID" value="EKX31786.1"/>
    <property type="molecule type" value="Genomic_DNA"/>
</dbReference>
<dbReference type="InterPro" id="IPR044862">
    <property type="entry name" value="Pro_4_hyd_alph_FE2OG_OXY"/>
</dbReference>
<evidence type="ECO:0000259" key="7">
    <source>
        <dbReference type="PROSITE" id="PS51471"/>
    </source>
</evidence>
<reference evidence="9" key="3">
    <citation type="submission" date="2015-06" db="UniProtKB">
        <authorList>
            <consortium name="EnsemblProtists"/>
        </authorList>
    </citation>
    <scope>IDENTIFICATION</scope>
</reference>
<dbReference type="InterPro" id="IPR005123">
    <property type="entry name" value="Oxoglu/Fe-dep_dioxygenase_dom"/>
</dbReference>
<evidence type="ECO:0000256" key="1">
    <source>
        <dbReference type="ARBA" id="ARBA00001961"/>
    </source>
</evidence>
<gene>
    <name evidence="8" type="ORF">GUITHDRAFT_122030</name>
</gene>
<dbReference type="GO" id="GO:0008198">
    <property type="term" value="F:ferrous iron binding"/>
    <property type="evidence" value="ECO:0007669"/>
    <property type="project" value="TreeGrafter"/>
</dbReference>
<dbReference type="GO" id="GO:0031543">
    <property type="term" value="F:peptidyl-proline dioxygenase activity"/>
    <property type="evidence" value="ECO:0007669"/>
    <property type="project" value="TreeGrafter"/>
</dbReference>
<evidence type="ECO:0000313" key="10">
    <source>
        <dbReference type="Proteomes" id="UP000011087"/>
    </source>
</evidence>
<protein>
    <recommendedName>
        <fullName evidence="7">Fe2OG dioxygenase domain-containing protein</fullName>
    </recommendedName>
</protein>
<dbReference type="PROSITE" id="PS51471">
    <property type="entry name" value="FE2OG_OXY"/>
    <property type="match status" value="1"/>
</dbReference>
<keyword evidence="4" id="KW-0223">Dioxygenase</keyword>
<dbReference type="GeneID" id="17288511"/>
<accession>L1I6D9</accession>
<proteinExistence type="predicted"/>
<sequence length="358" mass="40853">MIDDVDDWISNMSEALENFDSLDNEHHKAESAHVSPDHASKNQVETVFLRRFCEVIESCDSLVPDLEIKGYCVLDDAFQPEFLRHIVDEIDMLRDCCTMEASPNMLKGRDGEDLVLIKEGVLEKSIVVQDELIMGEGALSFIPNLRRLCECRSQMVSVLQSKGGILSNVTALDQAKVTYISKNGAFPVHVDAHPVYDRMLTITLYLNEGYQDEDAGELRLFPLPYQPFDVKPKFGRIVLFSSIHMYHRVMPSQGEGRYTLALWFTGTDNSFPKCCFDPTDPRSEGFEQHVFANRDSLPFLVYYEECKRSILESFDGNDQDKLESALAAFEKKVEDYKRRLGDSLLKQLEEFPLLHKLG</sequence>
<dbReference type="EnsemblProtists" id="EKX31786">
    <property type="protein sequence ID" value="EKX31786"/>
    <property type="gene ID" value="GUITHDRAFT_122030"/>
</dbReference>
<dbReference type="PaxDb" id="55529-EKX31786"/>